<dbReference type="EC" id="2.3.1.-" evidence="4"/>
<feature type="domain" description="N-acetyltransferase" evidence="3">
    <location>
        <begin position="2"/>
        <end position="155"/>
    </location>
</feature>
<dbReference type="PROSITE" id="PS51186">
    <property type="entry name" value="GNAT"/>
    <property type="match status" value="2"/>
</dbReference>
<dbReference type="Gene3D" id="3.40.630.30">
    <property type="match status" value="2"/>
</dbReference>
<reference evidence="4 5" key="1">
    <citation type="submission" date="2024-02" db="EMBL/GenBank/DDBJ databases">
        <title>A nitrogen-fixing paenibacillus bacterium.</title>
        <authorList>
            <person name="Zhang W.L."/>
            <person name="Chen S.F."/>
        </authorList>
    </citation>
    <scope>NUCLEOTIDE SEQUENCE [LARGE SCALE GENOMIC DNA]</scope>
    <source>
        <strain evidence="4 5">M1</strain>
    </source>
</reference>
<dbReference type="InterPro" id="IPR050832">
    <property type="entry name" value="Bact_Acetyltransf"/>
</dbReference>
<keyword evidence="1 4" id="KW-0808">Transferase</keyword>
<comment type="caution">
    <text evidence="4">The sequence shown here is derived from an EMBL/GenBank/DDBJ whole genome shotgun (WGS) entry which is preliminary data.</text>
</comment>
<dbReference type="InterPro" id="IPR016181">
    <property type="entry name" value="Acyl_CoA_acyltransferase"/>
</dbReference>
<evidence type="ECO:0000256" key="2">
    <source>
        <dbReference type="ARBA" id="ARBA00023315"/>
    </source>
</evidence>
<dbReference type="GO" id="GO:0016746">
    <property type="term" value="F:acyltransferase activity"/>
    <property type="evidence" value="ECO:0007669"/>
    <property type="project" value="UniProtKB-KW"/>
</dbReference>
<protein>
    <submittedName>
        <fullName evidence="4">GNAT family N-acetyltransferase</fullName>
        <ecNumber evidence="4">2.3.1.-</ecNumber>
    </submittedName>
</protein>
<dbReference type="Proteomes" id="UP001306950">
    <property type="component" value="Unassembled WGS sequence"/>
</dbReference>
<feature type="domain" description="N-acetyltransferase" evidence="3">
    <location>
        <begin position="172"/>
        <end position="295"/>
    </location>
</feature>
<keyword evidence="5" id="KW-1185">Reference proteome</keyword>
<proteinExistence type="predicted"/>
<organism evidence="4 5">
    <name type="scientific">Paenibacillus haidiansis</name>
    <dbReference type="NCBI Taxonomy" id="1574488"/>
    <lineage>
        <taxon>Bacteria</taxon>
        <taxon>Bacillati</taxon>
        <taxon>Bacillota</taxon>
        <taxon>Bacilli</taxon>
        <taxon>Bacillales</taxon>
        <taxon>Paenibacillaceae</taxon>
        <taxon>Paenibacillus</taxon>
    </lineage>
</organism>
<evidence type="ECO:0000256" key="1">
    <source>
        <dbReference type="ARBA" id="ARBA00022679"/>
    </source>
</evidence>
<dbReference type="CDD" id="cd04301">
    <property type="entry name" value="NAT_SF"/>
    <property type="match status" value="1"/>
</dbReference>
<name>A0ABU7VRJ3_9BACL</name>
<dbReference type="SUPFAM" id="SSF55729">
    <property type="entry name" value="Acyl-CoA N-acyltransferases (Nat)"/>
    <property type="match status" value="2"/>
</dbReference>
<evidence type="ECO:0000313" key="4">
    <source>
        <dbReference type="EMBL" id="MEF2966395.1"/>
    </source>
</evidence>
<dbReference type="InterPro" id="IPR000182">
    <property type="entry name" value="GNAT_dom"/>
</dbReference>
<evidence type="ECO:0000313" key="5">
    <source>
        <dbReference type="Proteomes" id="UP001306950"/>
    </source>
</evidence>
<evidence type="ECO:0000259" key="3">
    <source>
        <dbReference type="PROSITE" id="PS51186"/>
    </source>
</evidence>
<keyword evidence="2 4" id="KW-0012">Acyltransferase</keyword>
<accession>A0ABU7VRJ3</accession>
<dbReference type="RefSeq" id="WP_331846609.1">
    <property type="nucleotide sequence ID" value="NZ_JAZHPZ010000004.1"/>
</dbReference>
<dbReference type="Pfam" id="PF00583">
    <property type="entry name" value="Acetyltransf_1"/>
    <property type="match status" value="1"/>
</dbReference>
<dbReference type="PANTHER" id="PTHR43877">
    <property type="entry name" value="AMINOALKYLPHOSPHONATE N-ACETYLTRANSFERASE-RELATED-RELATED"/>
    <property type="match status" value="1"/>
</dbReference>
<dbReference type="EMBL" id="JAZHPZ010000004">
    <property type="protein sequence ID" value="MEF2966395.1"/>
    <property type="molecule type" value="Genomic_DNA"/>
</dbReference>
<dbReference type="Pfam" id="PF13673">
    <property type="entry name" value="Acetyltransf_10"/>
    <property type="match status" value="1"/>
</dbReference>
<gene>
    <name evidence="4" type="ORF">V3851_11190</name>
</gene>
<sequence>MIRYVRGTECELDVLYAAFQTGFADYIIKFEYTMEQFAARFFGPEGNSREHSLVALNGDVPIGVALGGVKEYEGIRTMRCGALAVRAEERGQGVAARLMELHREEAVRKGCRQLYLEVIAGNDRAISFYNKLGYTKLYDLSFFSLNDLSGLSFLSGLSSPAAAGEKGGIAAGRIDTDTFADFVRSRRYFHLNWQNDLECIRLTSDMVFYGAFLDDQLIGTLGISHAGRIAVLLVDHAFRDRGAAALLLGTAVRELGLSKLTVSMSNNALMEGLLHHYGFERDTIALHEMYLWLPR</sequence>